<keyword evidence="2" id="KW-0614">Plasmid</keyword>
<reference evidence="2 3" key="1">
    <citation type="submission" date="2020-06" db="EMBL/GenBank/DDBJ databases">
        <title>Acidovorax antarctica sp. nov., isolated from Corinth ice sheet soil, Antarctic Fields Peninsula.</title>
        <authorList>
            <person name="Xu Q."/>
            <person name="Peng F."/>
        </authorList>
    </citation>
    <scope>NUCLEOTIDE SEQUENCE [LARGE SCALE GENOMIC DNA]</scope>
    <source>
        <strain evidence="2 3">16-35-5</strain>
        <plasmid evidence="2 3">unnamed1</plasmid>
    </source>
</reference>
<dbReference type="PANTHER" id="PTHR48050:SF13">
    <property type="entry name" value="STEROL 3-BETA-GLUCOSYLTRANSFERASE UGT80A2"/>
    <property type="match status" value="1"/>
</dbReference>
<evidence type="ECO:0000259" key="1">
    <source>
        <dbReference type="Pfam" id="PF06722"/>
    </source>
</evidence>
<dbReference type="PANTHER" id="PTHR48050">
    <property type="entry name" value="STEROL 3-BETA-GLUCOSYLTRANSFERASE"/>
    <property type="match status" value="1"/>
</dbReference>
<name>A0A6N1X7R8_9BURK</name>
<dbReference type="Pfam" id="PF06722">
    <property type="entry name" value="EryCIII-like_C"/>
    <property type="match status" value="1"/>
</dbReference>
<geneLocation type="plasmid" evidence="2 3">
    <name>unnamed1</name>
</geneLocation>
<dbReference type="InterPro" id="IPR002213">
    <property type="entry name" value="UDP_glucos_trans"/>
</dbReference>
<dbReference type="Proteomes" id="UP000509579">
    <property type="component" value="Plasmid unnamed1"/>
</dbReference>
<dbReference type="AlphaFoldDB" id="A0A6N1X7R8"/>
<dbReference type="GO" id="GO:0008194">
    <property type="term" value="F:UDP-glycosyltransferase activity"/>
    <property type="evidence" value="ECO:0007669"/>
    <property type="project" value="InterPro"/>
</dbReference>
<dbReference type="CDD" id="cd03784">
    <property type="entry name" value="GT1_Gtf-like"/>
    <property type="match status" value="1"/>
</dbReference>
<keyword evidence="2" id="KW-0808">Transferase</keyword>
<gene>
    <name evidence="2" type="ORF">HUK68_21200</name>
</gene>
<accession>A0A6N1X7R8</accession>
<sequence>MHLAFIVPPFTSHVRALEALACALLNRGHRVSWLQQADVAALLQDHRIGFQALGAASHPAGSLEGLVARAANPGGPLGLRRVIGDVADSTDMLCREAPAWLEQLGVEAIVADQMEAAGGILAAGMGLPFVSVACALPVNRDPRVPLPVMPWGYAVDARGVQLNAGSTRVYDWMMGRHEAVIQRHAARFGLTGRRTLADCVSPLAQISQTTPGFDFARTAPAPRLHHVGPLRGPAAQEAPLALPLDADRPFVFASLGTLQGGRHALFERIARACRAEGLQLLIAHCDRLNEAQAAALLRAGATAVTGFAPQRAALARADVVVTHAGLNTVMDALEAGTPQLALPIAFDQPGVAARIAHAGTGLKLLPPLAGVKALRGALRRLLDEPHFAERSRALGREIALAGGVEHAADLTEAALLPHRPYLRPAPAAKNHAVAAPV</sequence>
<dbReference type="Gene3D" id="3.40.50.2000">
    <property type="entry name" value="Glycogen Phosphorylase B"/>
    <property type="match status" value="2"/>
</dbReference>
<dbReference type="GO" id="GO:0016758">
    <property type="term" value="F:hexosyltransferase activity"/>
    <property type="evidence" value="ECO:0007669"/>
    <property type="project" value="UniProtKB-ARBA"/>
</dbReference>
<dbReference type="EMBL" id="CP054841">
    <property type="protein sequence ID" value="QKV55439.1"/>
    <property type="molecule type" value="Genomic_DNA"/>
</dbReference>
<dbReference type="GO" id="GO:0017000">
    <property type="term" value="P:antibiotic biosynthetic process"/>
    <property type="evidence" value="ECO:0007669"/>
    <property type="project" value="UniProtKB-ARBA"/>
</dbReference>
<dbReference type="InterPro" id="IPR010610">
    <property type="entry name" value="EryCIII-like_C"/>
</dbReference>
<keyword evidence="3" id="KW-1185">Reference proteome</keyword>
<dbReference type="RefSeq" id="WP_175506228.1">
    <property type="nucleotide sequence ID" value="NZ_CP054841.1"/>
</dbReference>
<protein>
    <submittedName>
        <fullName evidence="2">Glycosyltransferase</fullName>
    </submittedName>
</protein>
<evidence type="ECO:0000313" key="2">
    <source>
        <dbReference type="EMBL" id="QKV55439.1"/>
    </source>
</evidence>
<feature type="domain" description="Erythromycin biosynthesis protein CIII-like C-terminal" evidence="1">
    <location>
        <begin position="304"/>
        <end position="398"/>
    </location>
</feature>
<dbReference type="KEGG" id="aant:HUK68_21200"/>
<organism evidence="2 3">
    <name type="scientific">Comamonas antarctica</name>
    <dbReference type="NCBI Taxonomy" id="2743470"/>
    <lineage>
        <taxon>Bacteria</taxon>
        <taxon>Pseudomonadati</taxon>
        <taxon>Pseudomonadota</taxon>
        <taxon>Betaproteobacteria</taxon>
        <taxon>Burkholderiales</taxon>
        <taxon>Comamonadaceae</taxon>
        <taxon>Comamonas</taxon>
    </lineage>
</organism>
<dbReference type="InterPro" id="IPR050426">
    <property type="entry name" value="Glycosyltransferase_28"/>
</dbReference>
<proteinExistence type="predicted"/>
<dbReference type="SUPFAM" id="SSF53756">
    <property type="entry name" value="UDP-Glycosyltransferase/glycogen phosphorylase"/>
    <property type="match status" value="1"/>
</dbReference>
<evidence type="ECO:0000313" key="3">
    <source>
        <dbReference type="Proteomes" id="UP000509579"/>
    </source>
</evidence>